<dbReference type="VEuPathDB" id="TriTrypDB:BSAL_51375"/>
<protein>
    <submittedName>
        <fullName evidence="1">Uncharacterized protein</fullName>
    </submittedName>
</protein>
<organism evidence="1 2">
    <name type="scientific">Bodo saltans</name>
    <name type="common">Flagellated protozoan</name>
    <dbReference type="NCBI Taxonomy" id="75058"/>
    <lineage>
        <taxon>Eukaryota</taxon>
        <taxon>Discoba</taxon>
        <taxon>Euglenozoa</taxon>
        <taxon>Kinetoplastea</taxon>
        <taxon>Metakinetoplastina</taxon>
        <taxon>Eubodonida</taxon>
        <taxon>Bodonidae</taxon>
        <taxon>Bodo</taxon>
    </lineage>
</organism>
<dbReference type="InterPro" id="IPR036770">
    <property type="entry name" value="Ankyrin_rpt-contain_sf"/>
</dbReference>
<dbReference type="SUPFAM" id="SSF48403">
    <property type="entry name" value="Ankyrin repeat"/>
    <property type="match status" value="1"/>
</dbReference>
<dbReference type="OrthoDB" id="207120at2759"/>
<reference evidence="2" key="1">
    <citation type="submission" date="2015-09" db="EMBL/GenBank/DDBJ databases">
        <authorList>
            <consortium name="Pathogen Informatics"/>
        </authorList>
    </citation>
    <scope>NUCLEOTIDE SEQUENCE [LARGE SCALE GENOMIC DNA]</scope>
    <source>
        <strain evidence="2">Lake Konstanz</strain>
    </source>
</reference>
<accession>A0A0S4IPD3</accession>
<dbReference type="Pfam" id="PF12796">
    <property type="entry name" value="Ank_2"/>
    <property type="match status" value="1"/>
</dbReference>
<gene>
    <name evidence="1" type="ORF">BSAL_51375</name>
</gene>
<dbReference type="SMART" id="SM00248">
    <property type="entry name" value="ANK"/>
    <property type="match status" value="6"/>
</dbReference>
<dbReference type="AlphaFoldDB" id="A0A0S4IPD3"/>
<keyword evidence="2" id="KW-1185">Reference proteome</keyword>
<dbReference type="Proteomes" id="UP000051952">
    <property type="component" value="Unassembled WGS sequence"/>
</dbReference>
<dbReference type="PANTHER" id="PTHR24121:SF23">
    <property type="entry name" value="NO MECHANORECEPTOR POTENTIAL C, ISOFORM H"/>
    <property type="match status" value="1"/>
</dbReference>
<sequence>MSAGPEIQSHVALEERQALNLHMPDPTTNKALYQERDHSSAPRSGRGAGGTAERHFLVSHWAALHGFINVLEHLFASNNNGADTTAINKHKNFLTVVSDVGLLPVHYAARGGQLEAMRMLLSQASVVTGLEYTTAGNTIATLAAQFGHVHILEWLNESITLRPLLWTGELTRQGRTPLHCGAQAGAVGVVQLYLNMHAVSSSSILMNVVAGNEGAVEERRFDSCDLHGHTYELLYNQTCHHDDADGRTNNLKSCCSGMLRDVDNQGATLMHHAARHPPANNSIVAFLHQKVGLSLFEKDASGNSPAVWTVLGGKNYKHILCLRYMLEKNRGETLSTRTGEGQPLLTLVRGKHGTECSMFSEMRGMGFVEE</sequence>
<dbReference type="Gene3D" id="1.25.40.20">
    <property type="entry name" value="Ankyrin repeat-containing domain"/>
    <property type="match status" value="2"/>
</dbReference>
<evidence type="ECO:0000313" key="1">
    <source>
        <dbReference type="EMBL" id="CUE67333.1"/>
    </source>
</evidence>
<dbReference type="PANTHER" id="PTHR24121">
    <property type="entry name" value="NO MECHANORECEPTOR POTENTIAL C, ISOFORM D-RELATED"/>
    <property type="match status" value="1"/>
</dbReference>
<dbReference type="EMBL" id="CYKH01000060">
    <property type="protein sequence ID" value="CUE67333.1"/>
    <property type="molecule type" value="Genomic_DNA"/>
</dbReference>
<name>A0A0S4IPD3_BODSA</name>
<dbReference type="InterPro" id="IPR002110">
    <property type="entry name" value="Ankyrin_rpt"/>
</dbReference>
<proteinExistence type="predicted"/>
<evidence type="ECO:0000313" key="2">
    <source>
        <dbReference type="Proteomes" id="UP000051952"/>
    </source>
</evidence>